<organism evidence="2 3">
    <name type="scientific">Limnoglobus roseus</name>
    <dbReference type="NCBI Taxonomy" id="2598579"/>
    <lineage>
        <taxon>Bacteria</taxon>
        <taxon>Pseudomonadati</taxon>
        <taxon>Planctomycetota</taxon>
        <taxon>Planctomycetia</taxon>
        <taxon>Gemmatales</taxon>
        <taxon>Gemmataceae</taxon>
        <taxon>Limnoglobus</taxon>
    </lineage>
</organism>
<feature type="transmembrane region" description="Helical" evidence="1">
    <location>
        <begin position="380"/>
        <end position="400"/>
    </location>
</feature>
<dbReference type="RefSeq" id="WP_149109186.1">
    <property type="nucleotide sequence ID" value="NZ_CP042425.1"/>
</dbReference>
<feature type="transmembrane region" description="Helical" evidence="1">
    <location>
        <begin position="507"/>
        <end position="528"/>
    </location>
</feature>
<gene>
    <name evidence="2" type="ORF">PX52LOC_01154</name>
</gene>
<feature type="transmembrane region" description="Helical" evidence="1">
    <location>
        <begin position="20"/>
        <end position="44"/>
    </location>
</feature>
<protein>
    <recommendedName>
        <fullName evidence="4">Glycosyltransferase RgtA/B/C/D-like domain-containing protein</fullName>
    </recommendedName>
</protein>
<sequence>MLARLRGRLSVALLPPRPQFGSLGPVLVAQAVALSLVAHCHYAVRPPTRTEWIAAELLLGTLLWLAGRKVLSRIVARVREAKARWTVFSVGVGTALWWQGQANNTFWVLPQDVHPILEVVLFTAHATVAALVFASLLVVVAATDGPVPHREVLHNRVRNWPGIALFAAATAAFAGWYVAQERLVYFADGMYQWTLAADWSDRLARTPADAWRAFRVSVQHGGYTLLPGALPGLAMALLGDARAVFVGAVAALYLTATYAAAIGFVRRTTGDARFLGPLAAVFLFSMPLAWIPILQGYPDIGGVPLAVLSLWLTAGRPREELRWPHLFGTAAVLVTMILFRRWYSFWAVGLMATTLLDGALAAAVCLFARKPKEAWQAVRPGGVLAGLFPVILAAVAWPVMPGMVGANYAQMLSGYRSADPFAARLWITLQEIGVGYVLLSGVATAYLVVTGMARRPVLFLLGVTAVMVPLFYRMQDPNRHHQYLALPALLLPPLMAASRVLATLPRWLAVSVMAAVTMAGAINLLGAVDAGWDAVRKRFAPLTATYQYSPVVRSDLAEFQRLLDFVTTHTAQTSKGFAVLSSSEHLHASMFQSAARSLGTPFPAAAVQVPTQEVDHVHGFPVGLFRAELVIVADPPQVHLSPAEQQTIVLPARLLRDHEGLGRAFERLPERFTLQNGVTVTPYRRTRPLSADEFANFCEQLRQAHPDDPFVFRPPTWAGDLLAAP</sequence>
<dbReference type="OrthoDB" id="437613at2"/>
<feature type="transmembrane region" description="Helical" evidence="1">
    <location>
        <begin position="243"/>
        <end position="265"/>
    </location>
</feature>
<keyword evidence="1" id="KW-0472">Membrane</keyword>
<evidence type="ECO:0000313" key="3">
    <source>
        <dbReference type="Proteomes" id="UP000324974"/>
    </source>
</evidence>
<reference evidence="3" key="1">
    <citation type="submission" date="2019-08" db="EMBL/GenBank/DDBJ databases">
        <title>Limnoglobus roseus gen. nov., sp. nov., a novel freshwater planctomycete with a giant genome from the family Gemmataceae.</title>
        <authorList>
            <person name="Kulichevskaya I.S."/>
            <person name="Naumoff D.G."/>
            <person name="Miroshnikov K."/>
            <person name="Ivanova A."/>
            <person name="Philippov D.A."/>
            <person name="Hakobyan A."/>
            <person name="Rijpstra I.C."/>
            <person name="Sinninghe Damste J.S."/>
            <person name="Liesack W."/>
            <person name="Dedysh S.N."/>
        </authorList>
    </citation>
    <scope>NUCLEOTIDE SEQUENCE [LARGE SCALE GENOMIC DNA]</scope>
    <source>
        <strain evidence="3">PX52</strain>
    </source>
</reference>
<feature type="transmembrane region" description="Helical" evidence="1">
    <location>
        <begin position="83"/>
        <end position="100"/>
    </location>
</feature>
<proteinExistence type="predicted"/>
<feature type="transmembrane region" description="Helical" evidence="1">
    <location>
        <begin position="272"/>
        <end position="291"/>
    </location>
</feature>
<evidence type="ECO:0000313" key="2">
    <source>
        <dbReference type="EMBL" id="QEL14282.1"/>
    </source>
</evidence>
<feature type="transmembrane region" description="Helical" evidence="1">
    <location>
        <begin position="484"/>
        <end position="501"/>
    </location>
</feature>
<feature type="transmembrane region" description="Helical" evidence="1">
    <location>
        <begin position="120"/>
        <end position="142"/>
    </location>
</feature>
<evidence type="ECO:0008006" key="4">
    <source>
        <dbReference type="Google" id="ProtNLM"/>
    </source>
</evidence>
<feature type="transmembrane region" description="Helical" evidence="1">
    <location>
        <begin position="456"/>
        <end position="472"/>
    </location>
</feature>
<keyword evidence="1" id="KW-1133">Transmembrane helix</keyword>
<dbReference type="EMBL" id="CP042425">
    <property type="protein sequence ID" value="QEL14282.1"/>
    <property type="molecule type" value="Genomic_DNA"/>
</dbReference>
<name>A0A5C1A906_9BACT</name>
<keyword evidence="3" id="KW-1185">Reference proteome</keyword>
<dbReference type="KEGG" id="lrs:PX52LOC_01154"/>
<feature type="transmembrane region" description="Helical" evidence="1">
    <location>
        <begin position="162"/>
        <end position="179"/>
    </location>
</feature>
<accession>A0A5C1A906</accession>
<dbReference type="Proteomes" id="UP000324974">
    <property type="component" value="Chromosome"/>
</dbReference>
<feature type="transmembrane region" description="Helical" evidence="1">
    <location>
        <begin position="345"/>
        <end position="368"/>
    </location>
</feature>
<keyword evidence="1" id="KW-0812">Transmembrane</keyword>
<evidence type="ECO:0000256" key="1">
    <source>
        <dbReference type="SAM" id="Phobius"/>
    </source>
</evidence>
<feature type="transmembrane region" description="Helical" evidence="1">
    <location>
        <begin position="50"/>
        <end position="71"/>
    </location>
</feature>
<dbReference type="AlphaFoldDB" id="A0A5C1A906"/>